<proteinExistence type="predicted"/>
<reference evidence="2" key="1">
    <citation type="submission" date="2022-05" db="EMBL/GenBank/DDBJ databases">
        <title>An RpoN-dependent PEP-CTERM gene is involved in floc formation of an Aquincola tertiaricarbonis strain.</title>
        <authorList>
            <person name="Qiu D."/>
            <person name="Xia M."/>
        </authorList>
    </citation>
    <scope>NUCLEOTIDE SEQUENCE</scope>
    <source>
        <strain evidence="2">RN12</strain>
    </source>
</reference>
<protein>
    <submittedName>
        <fullName evidence="2">Uncharacterized protein</fullName>
    </submittedName>
</protein>
<keyword evidence="3" id="KW-1185">Reference proteome</keyword>
<dbReference type="EMBL" id="CP097636">
    <property type="protein sequence ID" value="URI10539.1"/>
    <property type="molecule type" value="Genomic_DNA"/>
</dbReference>
<accession>A0ABY4SDI1</accession>
<dbReference type="RefSeq" id="WP_250198746.1">
    <property type="nucleotide sequence ID" value="NZ_CP097636.1"/>
</dbReference>
<gene>
    <name evidence="2" type="ORF">MW290_16175</name>
</gene>
<evidence type="ECO:0000313" key="3">
    <source>
        <dbReference type="Proteomes" id="UP001056201"/>
    </source>
</evidence>
<name>A0ABY4SDI1_AQUTE</name>
<dbReference type="Proteomes" id="UP001056201">
    <property type="component" value="Chromosome 2"/>
</dbReference>
<feature type="compositionally biased region" description="Basic and acidic residues" evidence="1">
    <location>
        <begin position="54"/>
        <end position="65"/>
    </location>
</feature>
<feature type="compositionally biased region" description="Basic and acidic residues" evidence="1">
    <location>
        <begin position="94"/>
        <end position="106"/>
    </location>
</feature>
<organism evidence="2 3">
    <name type="scientific">Aquincola tertiaricarbonis</name>
    <dbReference type="NCBI Taxonomy" id="391953"/>
    <lineage>
        <taxon>Bacteria</taxon>
        <taxon>Pseudomonadati</taxon>
        <taxon>Pseudomonadota</taxon>
        <taxon>Betaproteobacteria</taxon>
        <taxon>Burkholderiales</taxon>
        <taxon>Sphaerotilaceae</taxon>
        <taxon>Aquincola</taxon>
    </lineage>
</organism>
<feature type="region of interest" description="Disordered" evidence="1">
    <location>
        <begin position="47"/>
        <end position="106"/>
    </location>
</feature>
<sequence>MDIITRVLAGIVLAICLALLLRMVIGARLRGRIDAVVLRAWHQLRRRRQPLPTRPERRADPKEAARMAQEAIRRASRRGSWDGNVYKPDAFRPPTDDKPTDRRKPH</sequence>
<evidence type="ECO:0000313" key="2">
    <source>
        <dbReference type="EMBL" id="URI10539.1"/>
    </source>
</evidence>
<evidence type="ECO:0000256" key="1">
    <source>
        <dbReference type="SAM" id="MobiDB-lite"/>
    </source>
</evidence>